<dbReference type="EMBL" id="JBDFQZ010000008">
    <property type="protein sequence ID" value="KAK9699746.1"/>
    <property type="molecule type" value="Genomic_DNA"/>
</dbReference>
<sequence>MDESKFTPPVMGNAPWLIVTHANRKKAVEKQTFCSLSEGKSYIKTIVDLDGKSIVASSRFGWLILRERDNVGMYSVWNPVTLQYLLLPKLPDAPEQRPRCVFTSAPDTEACVLVLFFEGLVCLCINPNAGGDCRWIRHRLEHDGESVSVTDAIFLNGFIYARASYKLREGGYKLMFSRLKVSEDDLYSLSFEPFLLEVPGHLINFNIYVIRLEHILEVSGVVYYVHMLVRHEDDMGNYDIFKAFIWRLDMSAMSWIRVESLGDRAFLLSDCGSTWCYGGVSGALVEKNTIYLVASGYHTLHSYRLRDDNCSFLSPHPSFHWSGGSNAPTWFISTHCIRTIDRFFSIQEEKMEVSEKVKNAEMNMRLSNNLLSEIHIDIMSSIADHLHLLDYLNLCVAYQNFDPKMTWAKWRRDCSFPVFASLKNKNDICELWDPRENIVHSFNTPHLADHLTTIEFCNNGWLLLRVEGYSLQYLNPFTKERGTYPSSHMIPGNASYAFSTYPTSSDCVTVAITGYNVIISYFEAATNEWEYHYPDEDVKFWANYNSSPKYYDGAFYFLDVKGNLGIFEKVEEEWCWDVYPSPLTEYERLTLYSCYLVELDGQLTCVYIHHLGRRVQVFKLDVWELHWDKLHDLGEHVLFLSSASSFSAFEKDITKRNRIYLSRFVGDKNVYYSLDTCRFHTLGERDSRIDLYGTSSQPFCCWI</sequence>
<accession>A0AAW1JC23</accession>
<keyword evidence="3" id="KW-1185">Reference proteome</keyword>
<organism evidence="2 3">
    <name type="scientific">Saponaria officinalis</name>
    <name type="common">Common soapwort</name>
    <name type="synonym">Lychnis saponaria</name>
    <dbReference type="NCBI Taxonomy" id="3572"/>
    <lineage>
        <taxon>Eukaryota</taxon>
        <taxon>Viridiplantae</taxon>
        <taxon>Streptophyta</taxon>
        <taxon>Embryophyta</taxon>
        <taxon>Tracheophyta</taxon>
        <taxon>Spermatophyta</taxon>
        <taxon>Magnoliopsida</taxon>
        <taxon>eudicotyledons</taxon>
        <taxon>Gunneridae</taxon>
        <taxon>Pentapetalae</taxon>
        <taxon>Caryophyllales</taxon>
        <taxon>Caryophyllaceae</taxon>
        <taxon>Caryophylleae</taxon>
        <taxon>Saponaria</taxon>
    </lineage>
</organism>
<protein>
    <recommendedName>
        <fullName evidence="1">KIB1-4 beta-propeller domain-containing protein</fullName>
    </recommendedName>
</protein>
<dbReference type="PANTHER" id="PTHR33127:SF69">
    <property type="entry name" value="OS09G0340800 PROTEIN"/>
    <property type="match status" value="1"/>
</dbReference>
<dbReference type="Proteomes" id="UP001443914">
    <property type="component" value="Unassembled WGS sequence"/>
</dbReference>
<reference evidence="2" key="1">
    <citation type="submission" date="2024-03" db="EMBL/GenBank/DDBJ databases">
        <title>WGS assembly of Saponaria officinalis var. Norfolk2.</title>
        <authorList>
            <person name="Jenkins J."/>
            <person name="Shu S."/>
            <person name="Grimwood J."/>
            <person name="Barry K."/>
            <person name="Goodstein D."/>
            <person name="Schmutz J."/>
            <person name="Leebens-Mack J."/>
            <person name="Osbourn A."/>
        </authorList>
    </citation>
    <scope>NUCLEOTIDE SEQUENCE [LARGE SCALE GENOMIC DNA]</scope>
    <source>
        <strain evidence="2">JIC</strain>
    </source>
</reference>
<evidence type="ECO:0000259" key="1">
    <source>
        <dbReference type="Pfam" id="PF03478"/>
    </source>
</evidence>
<evidence type="ECO:0000313" key="2">
    <source>
        <dbReference type="EMBL" id="KAK9699746.1"/>
    </source>
</evidence>
<comment type="caution">
    <text evidence="2">The sequence shown here is derived from an EMBL/GenBank/DDBJ whole genome shotgun (WGS) entry which is preliminary data.</text>
</comment>
<dbReference type="InterPro" id="IPR005174">
    <property type="entry name" value="KIB1-4_b-propeller"/>
</dbReference>
<dbReference type="SUPFAM" id="SSF50965">
    <property type="entry name" value="Galactose oxidase, central domain"/>
    <property type="match status" value="1"/>
</dbReference>
<dbReference type="InterPro" id="IPR011043">
    <property type="entry name" value="Gal_Oxase/kelch_b-propeller"/>
</dbReference>
<feature type="domain" description="KIB1-4 beta-propeller" evidence="1">
    <location>
        <begin position="439"/>
        <end position="667"/>
    </location>
</feature>
<dbReference type="PANTHER" id="PTHR33127">
    <property type="entry name" value="TRANSMEMBRANE PROTEIN"/>
    <property type="match status" value="1"/>
</dbReference>
<feature type="domain" description="KIB1-4 beta-propeller" evidence="1">
    <location>
        <begin position="33"/>
        <end position="293"/>
    </location>
</feature>
<dbReference type="Pfam" id="PF03478">
    <property type="entry name" value="Beta-prop_KIB1-4"/>
    <property type="match status" value="2"/>
</dbReference>
<name>A0AAW1JC23_SAPOF</name>
<dbReference type="AlphaFoldDB" id="A0AAW1JC23"/>
<proteinExistence type="predicted"/>
<evidence type="ECO:0000313" key="3">
    <source>
        <dbReference type="Proteomes" id="UP001443914"/>
    </source>
</evidence>
<gene>
    <name evidence="2" type="ORF">RND81_08G193400</name>
</gene>